<reference evidence="9" key="1">
    <citation type="submission" date="2013-10" db="EMBL/GenBank/DDBJ databases">
        <title>Genomic analysis of the causative agents of coccidiosis in chickens.</title>
        <authorList>
            <person name="Reid A.J."/>
            <person name="Blake D."/>
            <person name="Billington K."/>
            <person name="Browne H."/>
            <person name="Dunn M."/>
            <person name="Hung S."/>
            <person name="Kawahara F."/>
            <person name="Miranda-Saavedra D."/>
            <person name="Mourier T."/>
            <person name="Nagra H."/>
            <person name="Otto T.D."/>
            <person name="Rawlings N."/>
            <person name="Sanchez A."/>
            <person name="Sanders M."/>
            <person name="Subramaniam C."/>
            <person name="Tay Y."/>
            <person name="Dear P."/>
            <person name="Doerig C."/>
            <person name="Gruber A."/>
            <person name="Parkinson J."/>
            <person name="Shirley M."/>
            <person name="Wan K.L."/>
            <person name="Berriman M."/>
            <person name="Tomley F."/>
            <person name="Pain A."/>
        </authorList>
    </citation>
    <scope>NUCLEOTIDE SEQUENCE [LARGE SCALE GENOMIC DNA]</scope>
    <source>
        <strain evidence="9">Weybridge</strain>
    </source>
</reference>
<dbReference type="OrthoDB" id="5876363at2759"/>
<organism evidence="9 10">
    <name type="scientific">Eimeria maxima</name>
    <name type="common">Coccidian parasite</name>
    <dbReference type="NCBI Taxonomy" id="5804"/>
    <lineage>
        <taxon>Eukaryota</taxon>
        <taxon>Sar</taxon>
        <taxon>Alveolata</taxon>
        <taxon>Apicomplexa</taxon>
        <taxon>Conoidasida</taxon>
        <taxon>Coccidia</taxon>
        <taxon>Eucoccidiorida</taxon>
        <taxon>Eimeriorina</taxon>
        <taxon>Eimeriidae</taxon>
        <taxon>Eimeria</taxon>
    </lineage>
</organism>
<dbReference type="InterPro" id="IPR013083">
    <property type="entry name" value="Znf_RING/FYVE/PHD"/>
</dbReference>
<dbReference type="PROSITE" id="PS01359">
    <property type="entry name" value="ZF_PHD_1"/>
    <property type="match status" value="1"/>
</dbReference>
<dbReference type="SMART" id="SM00249">
    <property type="entry name" value="PHD"/>
    <property type="match status" value="1"/>
</dbReference>
<keyword evidence="4" id="KW-0539">Nucleus</keyword>
<keyword evidence="3" id="KW-0862">Zinc</keyword>
<keyword evidence="2 5" id="KW-0863">Zinc-finger</keyword>
<dbReference type="PROSITE" id="PS50016">
    <property type="entry name" value="ZF_PHD_2"/>
    <property type="match status" value="1"/>
</dbReference>
<dbReference type="AlphaFoldDB" id="U6LX86"/>
<dbReference type="EMBL" id="HG718972">
    <property type="protein sequence ID" value="CDJ56532.1"/>
    <property type="molecule type" value="Genomic_DNA"/>
</dbReference>
<dbReference type="InterPro" id="IPR031724">
    <property type="entry name" value="EELM2"/>
</dbReference>
<dbReference type="VEuPathDB" id="ToxoDB:EMWEY_00003260"/>
<evidence type="ECO:0000256" key="3">
    <source>
        <dbReference type="ARBA" id="ARBA00022833"/>
    </source>
</evidence>
<dbReference type="InterPro" id="IPR019786">
    <property type="entry name" value="Zinc_finger_PHD-type_CS"/>
</dbReference>
<evidence type="ECO:0000259" key="8">
    <source>
        <dbReference type="PROSITE" id="PS51156"/>
    </source>
</evidence>
<dbReference type="InterPro" id="IPR011011">
    <property type="entry name" value="Znf_FYVE_PHD"/>
</dbReference>
<gene>
    <name evidence="9" type="ORF">EMWEY_00003260</name>
</gene>
<dbReference type="SUPFAM" id="SSF57903">
    <property type="entry name" value="FYVE/PHD zinc finger"/>
    <property type="match status" value="1"/>
</dbReference>
<dbReference type="InterPro" id="IPR000949">
    <property type="entry name" value="ELM2_dom"/>
</dbReference>
<dbReference type="InterPro" id="IPR019787">
    <property type="entry name" value="Znf_PHD-finger"/>
</dbReference>
<dbReference type="PANTHER" id="PTHR46508">
    <property type="entry name" value="PHD FINGER FAMILY PROTEIN"/>
    <property type="match status" value="1"/>
</dbReference>
<dbReference type="RefSeq" id="XP_013333183.1">
    <property type="nucleotide sequence ID" value="XM_013477729.1"/>
</dbReference>
<feature type="compositionally biased region" description="Low complexity" evidence="6">
    <location>
        <begin position="255"/>
        <end position="264"/>
    </location>
</feature>
<dbReference type="PANTHER" id="PTHR46508:SF3">
    <property type="entry name" value="ACYL-COA N-ACYLTRANSFERASE WITH RING_FYVE_PHD-TYPE ZINC FINGER PROTEIN"/>
    <property type="match status" value="1"/>
</dbReference>
<dbReference type="Pfam" id="PF15863">
    <property type="entry name" value="EELM2"/>
    <property type="match status" value="1"/>
</dbReference>
<keyword evidence="10" id="KW-1185">Reference proteome</keyword>
<evidence type="ECO:0000256" key="6">
    <source>
        <dbReference type="SAM" id="MobiDB-lite"/>
    </source>
</evidence>
<feature type="compositionally biased region" description="Polar residues" evidence="6">
    <location>
        <begin position="268"/>
        <end position="280"/>
    </location>
</feature>
<feature type="region of interest" description="Disordered" evidence="6">
    <location>
        <begin position="22"/>
        <end position="151"/>
    </location>
</feature>
<dbReference type="Gene3D" id="3.30.40.10">
    <property type="entry name" value="Zinc/RING finger domain, C3HC4 (zinc finger)"/>
    <property type="match status" value="1"/>
</dbReference>
<proteinExistence type="predicted"/>
<feature type="compositionally biased region" description="Basic and acidic residues" evidence="6">
    <location>
        <begin position="31"/>
        <end position="48"/>
    </location>
</feature>
<sequence length="496" mass="53508">MEEERRDFGVVRATVTETLAAAAAQAASQHPTDRVDPVITPDPEKLQEGRQQQQYDKPPDEKIVQGSSVDSQEGVYPPSTLNAPQPVRSVVEEPATSEDNGAENVNVVGGRTSGNDGTAVTSGEVGALPVEGEAGNDANPTEQSEVGATPNRIVETMTEGTVAEPDGLPVDSGEPVAGVDEVGEAAEAESDGKESNDSVCNECGGGGEVVCCDGCVKSYHADCLPVVARPRLRANADDWFCPDCAATAVAPQPTATAVPPSVTVKLPQASSDPRGSKQNIASAPPPVYPPPAPAAPWAPVPSCVPTRRRKTKATEDYETRINVGPNHQVPHLPDFFLARGDSDCLSTLAEQSLTDGAQSQALGPLLVYSPYLMERSKQQCLAERATKSCITSQKDLAEFLIKCSKRWKVRPGWQPFSPEFAYKLLHRANYDPERALRMMDDSAFCFQSVCDPPLRKYENKWKRRDKRGTFPSSPYPPPVVVRGYLNEKQKQLRMGR</sequence>
<dbReference type="GeneID" id="25334312"/>
<evidence type="ECO:0000256" key="1">
    <source>
        <dbReference type="ARBA" id="ARBA00022723"/>
    </source>
</evidence>
<dbReference type="PROSITE" id="PS51156">
    <property type="entry name" value="ELM2"/>
    <property type="match status" value="1"/>
</dbReference>
<dbReference type="OMA" id="YSPYLME"/>
<evidence type="ECO:0000256" key="5">
    <source>
        <dbReference type="PROSITE-ProRule" id="PRU00146"/>
    </source>
</evidence>
<feature type="region of interest" description="Disordered" evidence="6">
    <location>
        <begin position="255"/>
        <end position="311"/>
    </location>
</feature>
<dbReference type="GO" id="GO:0008270">
    <property type="term" value="F:zinc ion binding"/>
    <property type="evidence" value="ECO:0007669"/>
    <property type="project" value="UniProtKB-KW"/>
</dbReference>
<evidence type="ECO:0000313" key="9">
    <source>
        <dbReference type="EMBL" id="CDJ56532.1"/>
    </source>
</evidence>
<feature type="domain" description="ELM2" evidence="8">
    <location>
        <begin position="319"/>
        <end position="443"/>
    </location>
</feature>
<keyword evidence="1" id="KW-0479">Metal-binding</keyword>
<evidence type="ECO:0000259" key="7">
    <source>
        <dbReference type="PROSITE" id="PS50016"/>
    </source>
</evidence>
<feature type="compositionally biased region" description="Pro residues" evidence="6">
    <location>
        <begin position="283"/>
        <end position="299"/>
    </location>
</feature>
<dbReference type="Proteomes" id="UP000030763">
    <property type="component" value="Unassembled WGS sequence"/>
</dbReference>
<dbReference type="Pfam" id="PF00628">
    <property type="entry name" value="PHD"/>
    <property type="match status" value="1"/>
</dbReference>
<feature type="domain" description="PHD-type" evidence="7">
    <location>
        <begin position="197"/>
        <end position="247"/>
    </location>
</feature>
<evidence type="ECO:0000256" key="4">
    <source>
        <dbReference type="ARBA" id="ARBA00023242"/>
    </source>
</evidence>
<protein>
    <submittedName>
        <fullName evidence="9">PHD-finger domain-containing protein, putative</fullName>
    </submittedName>
</protein>
<dbReference type="InterPro" id="IPR001965">
    <property type="entry name" value="Znf_PHD"/>
</dbReference>
<name>U6LX86_EIMMA</name>
<accession>U6LX86</accession>
<dbReference type="CDD" id="cd15532">
    <property type="entry name" value="PHD2_CHD_II"/>
    <property type="match status" value="1"/>
</dbReference>
<evidence type="ECO:0000313" key="10">
    <source>
        <dbReference type="Proteomes" id="UP000030763"/>
    </source>
</evidence>
<evidence type="ECO:0000256" key="2">
    <source>
        <dbReference type="ARBA" id="ARBA00022771"/>
    </source>
</evidence>
<reference evidence="9" key="2">
    <citation type="submission" date="2013-10" db="EMBL/GenBank/DDBJ databases">
        <authorList>
            <person name="Aslett M."/>
        </authorList>
    </citation>
    <scope>NUCLEOTIDE SEQUENCE [LARGE SCALE GENOMIC DNA]</scope>
    <source>
        <strain evidence="9">Weybridge</strain>
    </source>
</reference>